<dbReference type="EMBL" id="CP018866">
    <property type="protein sequence ID" value="AST92904.1"/>
    <property type="molecule type" value="Genomic_DNA"/>
</dbReference>
<dbReference type="Proteomes" id="UP000215224">
    <property type="component" value="Chromosome"/>
</dbReference>
<name>A0A223KU82_9BACI</name>
<evidence type="ECO:0008006" key="3">
    <source>
        <dbReference type="Google" id="ProtNLM"/>
    </source>
</evidence>
<sequence length="310" mass="37453">MAQLLKLQDYISRYETDIYRYSNQYIRFKKQQWNALQQAKEKLHTEPTFSEEMAEEQKETRLSSLWNNIKRKKDETPFIKEEQNNNENGELLIDYKHIIQNSRSEKEEKQLFLDALYPYQLRWASSTIREMSFLNKEYKQDPLLKYFLQRFPDTYFLMYHPIIIAKQAPVQLEHIFITPTEIVCMTVLEEGEGYVYLGETGRFWKLRDGQSERKIVNPLISLNRMFNIVQNIKEHYSIEIPIKKVVLCKDGYIDFADKPSDIEWIDKRSYEDWFTKMRKNTLSMKHTQLKIATKLLQHCQSTFVERPEWK</sequence>
<protein>
    <recommendedName>
        <fullName evidence="3">NERD domain-containing protein</fullName>
    </recommendedName>
</protein>
<dbReference type="STRING" id="1314751.GCA_001591425_01129"/>
<dbReference type="RefSeq" id="WP_066413235.1">
    <property type="nucleotide sequence ID" value="NZ_CP018866.1"/>
</dbReference>
<accession>A0A223KU82</accession>
<keyword evidence="2" id="KW-1185">Reference proteome</keyword>
<reference evidence="1 2" key="1">
    <citation type="submission" date="2016-12" db="EMBL/GenBank/DDBJ databases">
        <title>The whole genome sequencing and assembly of Bacillus cohnii DSM 6307T strain.</title>
        <authorList>
            <person name="Lee Y.-J."/>
            <person name="Yi H."/>
            <person name="Bahn Y.-S."/>
            <person name="Kim J.F."/>
            <person name="Lee D.-W."/>
        </authorList>
    </citation>
    <scope>NUCLEOTIDE SEQUENCE [LARGE SCALE GENOMIC DNA]</scope>
    <source>
        <strain evidence="1 2">DSM 6307</strain>
    </source>
</reference>
<organism evidence="1 2">
    <name type="scientific">Sutcliffiella cohnii</name>
    <dbReference type="NCBI Taxonomy" id="33932"/>
    <lineage>
        <taxon>Bacteria</taxon>
        <taxon>Bacillati</taxon>
        <taxon>Bacillota</taxon>
        <taxon>Bacilli</taxon>
        <taxon>Bacillales</taxon>
        <taxon>Bacillaceae</taxon>
        <taxon>Sutcliffiella</taxon>
    </lineage>
</organism>
<dbReference type="KEGG" id="bcoh:BC6307_17225"/>
<evidence type="ECO:0000313" key="2">
    <source>
        <dbReference type="Proteomes" id="UP000215224"/>
    </source>
</evidence>
<proteinExistence type="predicted"/>
<gene>
    <name evidence="1" type="ORF">BC6307_17225</name>
</gene>
<evidence type="ECO:0000313" key="1">
    <source>
        <dbReference type="EMBL" id="AST92904.1"/>
    </source>
</evidence>
<dbReference type="AlphaFoldDB" id="A0A223KU82"/>